<sequence>MYEQLFALMLPLLIFTLTAASTPGPNNMLLSANGAHFGFRASMPFVFGIRLGILLLVVLLSLGLGAIFTNYPAAQQVLKLICIAYMLYLAMKIAFASPVSKQDKGAQPLSFWHGVVFQFINPKAWMTSLTCLSAFTLVGEAYFYSVLMVIFAWSITGFIGSLFWICCGVAMQQLLKTPRHWQIFNITLALATLASIAMIIGN</sequence>
<evidence type="ECO:0000256" key="2">
    <source>
        <dbReference type="ARBA" id="ARBA00022475"/>
    </source>
</evidence>
<gene>
    <name evidence="7" type="ORF">GAB14E_2117</name>
</gene>
<comment type="subcellular location">
    <subcellularLocation>
        <location evidence="1">Cell membrane</location>
        <topology evidence="1">Multi-pass membrane protein</topology>
    </subcellularLocation>
</comment>
<evidence type="ECO:0000256" key="4">
    <source>
        <dbReference type="ARBA" id="ARBA00022989"/>
    </source>
</evidence>
<dbReference type="InterPro" id="IPR001123">
    <property type="entry name" value="LeuE-type"/>
</dbReference>
<evidence type="ECO:0000256" key="6">
    <source>
        <dbReference type="SAM" id="Phobius"/>
    </source>
</evidence>
<dbReference type="GO" id="GO:0005886">
    <property type="term" value="C:plasma membrane"/>
    <property type="evidence" value="ECO:0007669"/>
    <property type="project" value="UniProtKB-SubCell"/>
</dbReference>
<keyword evidence="3 6" id="KW-0812">Transmembrane</keyword>
<keyword evidence="2" id="KW-1003">Cell membrane</keyword>
<proteinExistence type="predicted"/>
<keyword evidence="4 6" id="KW-1133">Transmembrane helix</keyword>
<dbReference type="PANTHER" id="PTHR30086">
    <property type="entry name" value="ARGININE EXPORTER PROTEIN ARGO"/>
    <property type="match status" value="1"/>
</dbReference>
<organism evidence="7 8">
    <name type="scientific">Colwellia psychrerythraea</name>
    <name type="common">Vibrio psychroerythus</name>
    <dbReference type="NCBI Taxonomy" id="28229"/>
    <lineage>
        <taxon>Bacteria</taxon>
        <taxon>Pseudomonadati</taxon>
        <taxon>Pseudomonadota</taxon>
        <taxon>Gammaproteobacteria</taxon>
        <taxon>Alteromonadales</taxon>
        <taxon>Colwelliaceae</taxon>
        <taxon>Colwellia</taxon>
    </lineage>
</organism>
<dbReference type="OrthoDB" id="9812084at2"/>
<evidence type="ECO:0000313" key="7">
    <source>
        <dbReference type="EMBL" id="KGJ94883.1"/>
    </source>
</evidence>
<dbReference type="RefSeq" id="WP_033081792.1">
    <property type="nucleotide sequence ID" value="NZ_JQEC01000016.1"/>
</dbReference>
<dbReference type="Proteomes" id="UP000029868">
    <property type="component" value="Unassembled WGS sequence"/>
</dbReference>
<dbReference type="Pfam" id="PF01810">
    <property type="entry name" value="LysE"/>
    <property type="match status" value="1"/>
</dbReference>
<feature type="transmembrane region" description="Helical" evidence="6">
    <location>
        <begin position="183"/>
        <end position="201"/>
    </location>
</feature>
<feature type="transmembrane region" description="Helical" evidence="6">
    <location>
        <begin position="80"/>
        <end position="99"/>
    </location>
</feature>
<dbReference type="GO" id="GO:0015171">
    <property type="term" value="F:amino acid transmembrane transporter activity"/>
    <property type="evidence" value="ECO:0007669"/>
    <property type="project" value="TreeGrafter"/>
</dbReference>
<protein>
    <submittedName>
        <fullName evidence="7">Lysine exporter protein (LYSE/YGGA)</fullName>
    </submittedName>
</protein>
<keyword evidence="5 6" id="KW-0472">Membrane</keyword>
<name>A0A099KZ09_COLPS</name>
<dbReference type="GO" id="GO:0033228">
    <property type="term" value="P:cysteine export across plasma membrane"/>
    <property type="evidence" value="ECO:0007669"/>
    <property type="project" value="TreeGrafter"/>
</dbReference>
<evidence type="ECO:0000256" key="1">
    <source>
        <dbReference type="ARBA" id="ARBA00004651"/>
    </source>
</evidence>
<dbReference type="PANTHER" id="PTHR30086:SF20">
    <property type="entry name" value="ARGININE EXPORTER PROTEIN ARGO-RELATED"/>
    <property type="match status" value="1"/>
</dbReference>
<dbReference type="PATRIC" id="fig|28229.3.peg.1734"/>
<dbReference type="AlphaFoldDB" id="A0A099KZ09"/>
<evidence type="ECO:0000313" key="8">
    <source>
        <dbReference type="Proteomes" id="UP000029868"/>
    </source>
</evidence>
<feature type="transmembrane region" description="Helical" evidence="6">
    <location>
        <begin position="142"/>
        <end position="171"/>
    </location>
</feature>
<comment type="caution">
    <text evidence="7">The sequence shown here is derived from an EMBL/GenBank/DDBJ whole genome shotgun (WGS) entry which is preliminary data.</text>
</comment>
<evidence type="ECO:0000256" key="3">
    <source>
        <dbReference type="ARBA" id="ARBA00022692"/>
    </source>
</evidence>
<accession>A0A099KZ09</accession>
<evidence type="ECO:0000256" key="5">
    <source>
        <dbReference type="ARBA" id="ARBA00023136"/>
    </source>
</evidence>
<reference evidence="7 8" key="1">
    <citation type="submission" date="2014-08" db="EMBL/GenBank/DDBJ databases">
        <title>Genomic and Phenotypic Diversity of Colwellia psychrerythraea strains from Disparate Marine Basins.</title>
        <authorList>
            <person name="Techtmann S.M."/>
            <person name="Stelling S.C."/>
            <person name="Utturkar S.M."/>
            <person name="Alshibli N."/>
            <person name="Harris A."/>
            <person name="Brown S.D."/>
            <person name="Hazen T.C."/>
        </authorList>
    </citation>
    <scope>NUCLEOTIDE SEQUENCE [LARGE SCALE GENOMIC DNA]</scope>
    <source>
        <strain evidence="7 8">GAB14E</strain>
    </source>
</reference>
<feature type="transmembrane region" description="Helical" evidence="6">
    <location>
        <begin position="45"/>
        <end position="68"/>
    </location>
</feature>
<dbReference type="EMBL" id="JQEC01000016">
    <property type="protein sequence ID" value="KGJ94883.1"/>
    <property type="molecule type" value="Genomic_DNA"/>
</dbReference>